<dbReference type="InterPro" id="IPR011601">
    <property type="entry name" value="MurB_C"/>
</dbReference>
<proteinExistence type="inferred from homology"/>
<comment type="pathway">
    <text evidence="4 19">Cell wall biogenesis; peptidoglycan biosynthesis.</text>
</comment>
<dbReference type="GO" id="GO:0008360">
    <property type="term" value="P:regulation of cell shape"/>
    <property type="evidence" value="ECO:0007669"/>
    <property type="project" value="UniProtKB-KW"/>
</dbReference>
<dbReference type="PROSITE" id="PS51387">
    <property type="entry name" value="FAD_PCMH"/>
    <property type="match status" value="1"/>
</dbReference>
<dbReference type="InterPro" id="IPR003170">
    <property type="entry name" value="MurB"/>
</dbReference>
<dbReference type="InterPro" id="IPR016167">
    <property type="entry name" value="FAD-bd_PCMH_sub1"/>
</dbReference>
<comment type="similarity">
    <text evidence="19">Belongs to the MurB family.</text>
</comment>
<dbReference type="GO" id="GO:0009252">
    <property type="term" value="P:peptidoglycan biosynthetic process"/>
    <property type="evidence" value="ECO:0007669"/>
    <property type="project" value="UniProtKB-UniRule"/>
</dbReference>
<feature type="active site" evidence="19">
    <location>
        <position position="181"/>
    </location>
</feature>
<dbReference type="Pfam" id="PF02873">
    <property type="entry name" value="MurB_C"/>
    <property type="match status" value="1"/>
</dbReference>
<dbReference type="InterPro" id="IPR036318">
    <property type="entry name" value="FAD-bd_PCMH-like_sf"/>
</dbReference>
<dbReference type="Proteomes" id="UP000012179">
    <property type="component" value="Chromosome"/>
</dbReference>
<dbReference type="GO" id="GO:0071949">
    <property type="term" value="F:FAD binding"/>
    <property type="evidence" value="ECO:0007669"/>
    <property type="project" value="InterPro"/>
</dbReference>
<dbReference type="GO" id="GO:0008762">
    <property type="term" value="F:UDP-N-acetylmuramate dehydrogenase activity"/>
    <property type="evidence" value="ECO:0007669"/>
    <property type="project" value="UniProtKB-UniRule"/>
</dbReference>
<keyword evidence="9 19" id="KW-0285">Flavoprotein</keyword>
<organism evidence="21 22">
    <name type="scientific">Nitrosospira lacus</name>
    <dbReference type="NCBI Taxonomy" id="1288494"/>
    <lineage>
        <taxon>Bacteria</taxon>
        <taxon>Pseudomonadati</taxon>
        <taxon>Pseudomonadota</taxon>
        <taxon>Betaproteobacteria</taxon>
        <taxon>Nitrosomonadales</taxon>
        <taxon>Nitrosomonadaceae</taxon>
        <taxon>Nitrosospira</taxon>
    </lineage>
</organism>
<protein>
    <recommendedName>
        <fullName evidence="6 19">UDP-N-acetylenolpyruvoylglucosamine reductase</fullName>
        <ecNumber evidence="5 19">1.3.1.98</ecNumber>
    </recommendedName>
    <alternativeName>
        <fullName evidence="17 19">UDP-N-acetylmuramate dehydrogenase</fullName>
    </alternativeName>
</protein>
<evidence type="ECO:0000313" key="22">
    <source>
        <dbReference type="Proteomes" id="UP000012179"/>
    </source>
</evidence>
<dbReference type="GO" id="GO:0071555">
    <property type="term" value="P:cell wall organization"/>
    <property type="evidence" value="ECO:0007669"/>
    <property type="project" value="UniProtKB-KW"/>
</dbReference>
<dbReference type="EC" id="1.3.1.98" evidence="5 19"/>
<dbReference type="NCBIfam" id="NF010480">
    <property type="entry name" value="PRK13905.1"/>
    <property type="match status" value="1"/>
</dbReference>
<evidence type="ECO:0000256" key="17">
    <source>
        <dbReference type="ARBA" id="ARBA00031026"/>
    </source>
</evidence>
<comment type="function">
    <text evidence="2 19">Cell wall formation.</text>
</comment>
<dbReference type="RefSeq" id="WP_004180701.1">
    <property type="nucleotide sequence ID" value="NZ_CP021106.3"/>
</dbReference>
<evidence type="ECO:0000256" key="7">
    <source>
        <dbReference type="ARBA" id="ARBA00022490"/>
    </source>
</evidence>
<evidence type="ECO:0000256" key="6">
    <source>
        <dbReference type="ARBA" id="ARBA00015188"/>
    </source>
</evidence>
<evidence type="ECO:0000256" key="18">
    <source>
        <dbReference type="ARBA" id="ARBA00048914"/>
    </source>
</evidence>
<dbReference type="UniPathway" id="UPA00219"/>
<dbReference type="Gene3D" id="3.30.43.10">
    <property type="entry name" value="Uridine Diphospho-n-acetylenolpyruvylglucosamine Reductase, domain 2"/>
    <property type="match status" value="1"/>
</dbReference>
<evidence type="ECO:0000256" key="11">
    <source>
        <dbReference type="ARBA" id="ARBA00022857"/>
    </source>
</evidence>
<accession>A0A1W6SKW6</accession>
<comment type="cofactor">
    <cofactor evidence="1 19">
        <name>FAD</name>
        <dbReference type="ChEBI" id="CHEBI:57692"/>
    </cofactor>
</comment>
<dbReference type="InterPro" id="IPR016169">
    <property type="entry name" value="FAD-bd_PCMH_sub2"/>
</dbReference>
<keyword evidence="12 19" id="KW-0133">Cell shape</keyword>
<dbReference type="GO" id="GO:0005829">
    <property type="term" value="C:cytosol"/>
    <property type="evidence" value="ECO:0007669"/>
    <property type="project" value="TreeGrafter"/>
</dbReference>
<evidence type="ECO:0000256" key="15">
    <source>
        <dbReference type="ARBA" id="ARBA00023306"/>
    </source>
</evidence>
<reference evidence="21 22" key="1">
    <citation type="journal article" date="2015" name="Int. J. Syst. Evol. Microbiol.">
        <title>Nitrosospira lacus sp. nov., a psychrotolerant, ammonia-oxidizing bacterium from sandy lake sediment.</title>
        <authorList>
            <person name="Urakawa H."/>
            <person name="Garcia J.C."/>
            <person name="Nielsen J.L."/>
            <person name="Le V.Q."/>
            <person name="Kozlowski J.A."/>
            <person name="Stein L.Y."/>
            <person name="Lim C.K."/>
            <person name="Pommerening-Roser A."/>
            <person name="Martens-Habbena W."/>
            <person name="Stahl D.A."/>
            <person name="Klotz M.G."/>
        </authorList>
    </citation>
    <scope>NUCLEOTIDE SEQUENCE [LARGE SCALE GENOMIC DNA]</scope>
    <source>
        <strain evidence="21 22">APG3</strain>
    </source>
</reference>
<evidence type="ECO:0000313" key="21">
    <source>
        <dbReference type="EMBL" id="ARO86433.1"/>
    </source>
</evidence>
<evidence type="ECO:0000256" key="16">
    <source>
        <dbReference type="ARBA" id="ARBA00023316"/>
    </source>
</evidence>
<keyword evidence="8 19" id="KW-0132">Cell division</keyword>
<evidence type="ECO:0000256" key="9">
    <source>
        <dbReference type="ARBA" id="ARBA00022630"/>
    </source>
</evidence>
<evidence type="ECO:0000256" key="2">
    <source>
        <dbReference type="ARBA" id="ARBA00003921"/>
    </source>
</evidence>
<evidence type="ECO:0000256" key="10">
    <source>
        <dbReference type="ARBA" id="ARBA00022827"/>
    </source>
</evidence>
<dbReference type="AlphaFoldDB" id="A0A1W6SKW6"/>
<dbReference type="Gene3D" id="3.90.78.10">
    <property type="entry name" value="UDP-N-acetylenolpyruvoylglucosamine reductase, C-terminal domain"/>
    <property type="match status" value="1"/>
</dbReference>
<keyword evidence="14 19" id="KW-0560">Oxidoreductase</keyword>
<gene>
    <name evidence="19" type="primary">murB</name>
    <name evidence="21" type="ORF">EBAPG3_000810</name>
</gene>
<dbReference type="InterPro" id="IPR006094">
    <property type="entry name" value="Oxid_FAD_bind_N"/>
</dbReference>
<dbReference type="Pfam" id="PF01565">
    <property type="entry name" value="FAD_binding_4"/>
    <property type="match status" value="1"/>
</dbReference>
<keyword evidence="7 19" id="KW-0963">Cytoplasm</keyword>
<dbReference type="InterPro" id="IPR016166">
    <property type="entry name" value="FAD-bd_PCMH"/>
</dbReference>
<dbReference type="GO" id="GO:0051301">
    <property type="term" value="P:cell division"/>
    <property type="evidence" value="ECO:0007669"/>
    <property type="project" value="UniProtKB-KW"/>
</dbReference>
<dbReference type="SUPFAM" id="SSF56194">
    <property type="entry name" value="Uridine diphospho-N-Acetylenolpyruvylglucosamine reductase, MurB, C-terminal domain"/>
    <property type="match status" value="1"/>
</dbReference>
<dbReference type="InterPro" id="IPR036635">
    <property type="entry name" value="MurB_C_sf"/>
</dbReference>
<dbReference type="NCBIfam" id="TIGR00179">
    <property type="entry name" value="murB"/>
    <property type="match status" value="1"/>
</dbReference>
<dbReference type="PANTHER" id="PTHR21071">
    <property type="entry name" value="UDP-N-ACETYLENOLPYRUVOYLGLUCOSAMINE REDUCTASE"/>
    <property type="match status" value="1"/>
</dbReference>
<dbReference type="eggNOG" id="COG0812">
    <property type="taxonomic scope" value="Bacteria"/>
</dbReference>
<dbReference type="Gene3D" id="3.30.465.10">
    <property type="match status" value="1"/>
</dbReference>
<feature type="active site" evidence="19">
    <location>
        <position position="314"/>
    </location>
</feature>
<evidence type="ECO:0000256" key="3">
    <source>
        <dbReference type="ARBA" id="ARBA00004496"/>
    </source>
</evidence>
<evidence type="ECO:0000256" key="12">
    <source>
        <dbReference type="ARBA" id="ARBA00022960"/>
    </source>
</evidence>
<name>A0A1W6SKW6_9PROT</name>
<keyword evidence="13 19" id="KW-0573">Peptidoglycan synthesis</keyword>
<comment type="subcellular location">
    <subcellularLocation>
        <location evidence="3 19">Cytoplasm</location>
    </subcellularLocation>
</comment>
<feature type="active site" description="Proton donor" evidence="19">
    <location>
        <position position="244"/>
    </location>
</feature>
<dbReference type="OrthoDB" id="9804753at2"/>
<dbReference type="EMBL" id="CP021106">
    <property type="protein sequence ID" value="ARO86433.1"/>
    <property type="molecule type" value="Genomic_DNA"/>
</dbReference>
<comment type="catalytic activity">
    <reaction evidence="18 19">
        <text>UDP-N-acetyl-alpha-D-muramate + NADP(+) = UDP-N-acetyl-3-O-(1-carboxyvinyl)-alpha-D-glucosamine + NADPH + H(+)</text>
        <dbReference type="Rhea" id="RHEA:12248"/>
        <dbReference type="ChEBI" id="CHEBI:15378"/>
        <dbReference type="ChEBI" id="CHEBI:57783"/>
        <dbReference type="ChEBI" id="CHEBI:58349"/>
        <dbReference type="ChEBI" id="CHEBI:68483"/>
        <dbReference type="ChEBI" id="CHEBI:70757"/>
        <dbReference type="EC" id="1.3.1.98"/>
    </reaction>
</comment>
<evidence type="ECO:0000259" key="20">
    <source>
        <dbReference type="PROSITE" id="PS51387"/>
    </source>
</evidence>
<dbReference type="HAMAP" id="MF_00037">
    <property type="entry name" value="MurB"/>
    <property type="match status" value="1"/>
</dbReference>
<evidence type="ECO:0000256" key="4">
    <source>
        <dbReference type="ARBA" id="ARBA00004752"/>
    </source>
</evidence>
<keyword evidence="16 19" id="KW-0961">Cell wall biogenesis/degradation</keyword>
<evidence type="ECO:0000256" key="13">
    <source>
        <dbReference type="ARBA" id="ARBA00022984"/>
    </source>
</evidence>
<evidence type="ECO:0000256" key="19">
    <source>
        <dbReference type="HAMAP-Rule" id="MF_00037"/>
    </source>
</evidence>
<dbReference type="SUPFAM" id="SSF56176">
    <property type="entry name" value="FAD-binding/transporter-associated domain-like"/>
    <property type="match status" value="1"/>
</dbReference>
<keyword evidence="22" id="KW-1185">Reference proteome</keyword>
<evidence type="ECO:0000256" key="14">
    <source>
        <dbReference type="ARBA" id="ARBA00023002"/>
    </source>
</evidence>
<evidence type="ECO:0000256" key="1">
    <source>
        <dbReference type="ARBA" id="ARBA00001974"/>
    </source>
</evidence>
<dbReference type="PANTHER" id="PTHR21071:SF4">
    <property type="entry name" value="UDP-N-ACETYLENOLPYRUVOYLGLUCOSAMINE REDUCTASE"/>
    <property type="match status" value="1"/>
</dbReference>
<keyword evidence="15 19" id="KW-0131">Cell cycle</keyword>
<dbReference type="KEGG" id="nlc:EBAPG3_000810"/>
<sequence>MDMSEIRLTHGLRALRGEIRMNESMKKYTSWRAGGEAERLYIPADLADLAQFIRGLPEDEPVYMVGLGSNLLVRDGGVRGTVVVLHARLNDLRLEQHDEHEGLIVAGAGVACAKVARFAALHSLAGAEFLAGIPGTVGGALAMNAGCYGAETWGVVEHVQILNRAGQLRERLPGDYEIGYRHVMLKLESVTRDQKGGNPSGEEWFVGGGFRLLRGEDAASRKKIKELLARRISTQPLNLPNAGSVFRNPPGDHAARLIESCGLKGFRAGGAMVSFKHANFIVNTGDATAAEIEAVIAAVRETVKEKAGIELVQEVRIIGSSHESSQIQKSATDNLIGDDRS</sequence>
<keyword evidence="11 19" id="KW-0521">NADP</keyword>
<evidence type="ECO:0000256" key="8">
    <source>
        <dbReference type="ARBA" id="ARBA00022618"/>
    </source>
</evidence>
<evidence type="ECO:0000256" key="5">
    <source>
        <dbReference type="ARBA" id="ARBA00012518"/>
    </source>
</evidence>
<keyword evidence="10 19" id="KW-0274">FAD</keyword>
<feature type="domain" description="FAD-binding PCMH-type" evidence="20">
    <location>
        <begin position="33"/>
        <end position="237"/>
    </location>
</feature>